<dbReference type="EMBL" id="MU004430">
    <property type="protein sequence ID" value="KAF2651284.1"/>
    <property type="molecule type" value="Genomic_DNA"/>
</dbReference>
<dbReference type="GO" id="GO:0000228">
    <property type="term" value="C:nuclear chromosome"/>
    <property type="evidence" value="ECO:0007669"/>
    <property type="project" value="TreeGrafter"/>
</dbReference>
<keyword evidence="14" id="KW-1185">Reference proteome</keyword>
<dbReference type="EC" id="5.6.2.2" evidence="4"/>
<dbReference type="InterPro" id="IPR036078">
    <property type="entry name" value="Spo11/TopoVI_A_sf"/>
</dbReference>
<dbReference type="GO" id="GO:0007131">
    <property type="term" value="P:reciprocal meiotic recombination"/>
    <property type="evidence" value="ECO:0007669"/>
    <property type="project" value="TreeGrafter"/>
</dbReference>
<evidence type="ECO:0000313" key="14">
    <source>
        <dbReference type="Proteomes" id="UP000799324"/>
    </source>
</evidence>
<sequence>MEAQDLEDILFGIPSSQDSLESCWNDDSDDDMLDVWDPFGTQSTHAPHSPSVEITWVISHIEKIFENIGAGLSEEDGELSIMLKTRSKKTRREPGISIEPRPSEPSGLRAIKFPGGTVQESWRFTVLVRILELIHSGLTDNTTISKRDLYYRDPDLFVKQSVVDRYVDDLACTFGVSRSLLNVTAAAKGLVAGNFVIYRTDGSSVKGLSEKDGLLVPTLHDTDIVDISSVRWVLVIEKEATFRSLLSSHQWGTLSLECLMLTAKGYPDLASRTFLRRIADGSPWTPMFALVDFDPDGIAIMSTYKHGSFRLAHENVTTCGTPSLSLPQLRWLGVQGHQLQQSLLMERSTNDGTVGGDQGVLRLTARDRTKACRMLEWEICAAGGPEPEWRRGLQTMLMLNVKAEMQILEELPGGLPKWLARELAAKQGGEADAEGLSTTSGQHRLR</sequence>
<dbReference type="Proteomes" id="UP000799324">
    <property type="component" value="Unassembled WGS sequence"/>
</dbReference>
<dbReference type="FunFam" id="3.40.1360.10:FF:000018">
    <property type="entry name" value="Type II DNA topoisomerase VI subunit A"/>
    <property type="match status" value="1"/>
</dbReference>
<evidence type="ECO:0000313" key="13">
    <source>
        <dbReference type="EMBL" id="KAF2651284.1"/>
    </source>
</evidence>
<evidence type="ECO:0000256" key="4">
    <source>
        <dbReference type="ARBA" id="ARBA00012895"/>
    </source>
</evidence>
<dbReference type="GO" id="GO:0003918">
    <property type="term" value="F:DNA topoisomerase type II (double strand cut, ATP-hydrolyzing) activity"/>
    <property type="evidence" value="ECO:0007669"/>
    <property type="project" value="UniProtKB-UniRule"/>
</dbReference>
<organism evidence="13 14">
    <name type="scientific">Lophiostoma macrostomum CBS 122681</name>
    <dbReference type="NCBI Taxonomy" id="1314788"/>
    <lineage>
        <taxon>Eukaryota</taxon>
        <taxon>Fungi</taxon>
        <taxon>Dikarya</taxon>
        <taxon>Ascomycota</taxon>
        <taxon>Pezizomycotina</taxon>
        <taxon>Dothideomycetes</taxon>
        <taxon>Pleosporomycetidae</taxon>
        <taxon>Pleosporales</taxon>
        <taxon>Lophiostomataceae</taxon>
        <taxon>Lophiostoma</taxon>
    </lineage>
</organism>
<reference evidence="13" key="1">
    <citation type="journal article" date="2020" name="Stud. Mycol.">
        <title>101 Dothideomycetes genomes: a test case for predicting lifestyles and emergence of pathogens.</title>
        <authorList>
            <person name="Haridas S."/>
            <person name="Albert R."/>
            <person name="Binder M."/>
            <person name="Bloem J."/>
            <person name="Labutti K."/>
            <person name="Salamov A."/>
            <person name="Andreopoulos B."/>
            <person name="Baker S."/>
            <person name="Barry K."/>
            <person name="Bills G."/>
            <person name="Bluhm B."/>
            <person name="Cannon C."/>
            <person name="Castanera R."/>
            <person name="Culley D."/>
            <person name="Daum C."/>
            <person name="Ezra D."/>
            <person name="Gonzalez J."/>
            <person name="Henrissat B."/>
            <person name="Kuo A."/>
            <person name="Liang C."/>
            <person name="Lipzen A."/>
            <person name="Lutzoni F."/>
            <person name="Magnuson J."/>
            <person name="Mondo S."/>
            <person name="Nolan M."/>
            <person name="Ohm R."/>
            <person name="Pangilinan J."/>
            <person name="Park H.-J."/>
            <person name="Ramirez L."/>
            <person name="Alfaro M."/>
            <person name="Sun H."/>
            <person name="Tritt A."/>
            <person name="Yoshinaga Y."/>
            <person name="Zwiers L.-H."/>
            <person name="Turgeon B."/>
            <person name="Goodwin S."/>
            <person name="Spatafora J."/>
            <person name="Crous P."/>
            <person name="Grigoriev I."/>
        </authorList>
    </citation>
    <scope>NUCLEOTIDE SEQUENCE</scope>
    <source>
        <strain evidence="13">CBS 122681</strain>
    </source>
</reference>
<evidence type="ECO:0000256" key="5">
    <source>
        <dbReference type="ARBA" id="ARBA00022723"/>
    </source>
</evidence>
<evidence type="ECO:0000256" key="6">
    <source>
        <dbReference type="ARBA" id="ARBA00022842"/>
    </source>
</evidence>
<dbReference type="Gene3D" id="1.10.10.10">
    <property type="entry name" value="Winged helix-like DNA-binding domain superfamily/Winged helix DNA-binding domain"/>
    <property type="match status" value="1"/>
</dbReference>
<dbReference type="GO" id="GO:0000706">
    <property type="term" value="P:meiotic DNA double-strand break processing"/>
    <property type="evidence" value="ECO:0007669"/>
    <property type="project" value="TreeGrafter"/>
</dbReference>
<dbReference type="InterPro" id="IPR002815">
    <property type="entry name" value="Spo11/TopoVI_A"/>
</dbReference>
<proteinExistence type="inferred from homology"/>
<evidence type="ECO:0000256" key="7">
    <source>
        <dbReference type="ARBA" id="ARBA00023029"/>
    </source>
</evidence>
<comment type="similarity">
    <text evidence="3 10">Belongs to the TOP6A family.</text>
</comment>
<gene>
    <name evidence="13" type="ORF">K491DRAFT_607257</name>
</gene>
<evidence type="ECO:0000256" key="9">
    <source>
        <dbReference type="ARBA" id="ARBA00023235"/>
    </source>
</evidence>
<dbReference type="SUPFAM" id="SSF56726">
    <property type="entry name" value="DNA topoisomerase IV, alpha subunit"/>
    <property type="match status" value="1"/>
</dbReference>
<name>A0A6A6SYI5_9PLEO</name>
<keyword evidence="9 10" id="KW-0413">Isomerase</keyword>
<evidence type="ECO:0000256" key="2">
    <source>
        <dbReference type="ARBA" id="ARBA00001946"/>
    </source>
</evidence>
<feature type="domain" description="Topoisomerase 6 subunit A/Spo11 TOPRIM" evidence="12">
    <location>
        <begin position="232"/>
        <end position="409"/>
    </location>
</feature>
<dbReference type="GO" id="GO:0042138">
    <property type="term" value="P:meiotic DNA double-strand break formation"/>
    <property type="evidence" value="ECO:0007669"/>
    <property type="project" value="TreeGrafter"/>
</dbReference>
<evidence type="ECO:0000256" key="3">
    <source>
        <dbReference type="ARBA" id="ARBA00006559"/>
    </source>
</evidence>
<dbReference type="InterPro" id="IPR034136">
    <property type="entry name" value="TOPRIM_Topo6A/Spo11"/>
</dbReference>
<dbReference type="AlphaFoldDB" id="A0A6A6SYI5"/>
<dbReference type="GO" id="GO:0005524">
    <property type="term" value="F:ATP binding"/>
    <property type="evidence" value="ECO:0007669"/>
    <property type="project" value="InterPro"/>
</dbReference>
<feature type="active site" description="O-(5'-phospho-DNA)-tyrosine intermediate" evidence="10">
    <location>
        <position position="151"/>
    </location>
</feature>
<dbReference type="InterPro" id="IPR013049">
    <property type="entry name" value="Spo11/TopoVI_A_N"/>
</dbReference>
<dbReference type="Pfam" id="PF21180">
    <property type="entry name" value="TOP6A-Spo11_Toprim"/>
    <property type="match status" value="1"/>
</dbReference>
<keyword evidence="5" id="KW-0479">Metal-binding</keyword>
<dbReference type="PANTHER" id="PTHR10848:SF0">
    <property type="entry name" value="MEIOTIC RECOMBINATION PROTEIN SPO11"/>
    <property type="match status" value="1"/>
</dbReference>
<dbReference type="PRINTS" id="PR01550">
    <property type="entry name" value="TOP6AFAMILY"/>
</dbReference>
<keyword evidence="6" id="KW-0460">Magnesium</keyword>
<evidence type="ECO:0000259" key="12">
    <source>
        <dbReference type="Pfam" id="PF21180"/>
    </source>
</evidence>
<evidence type="ECO:0000259" key="11">
    <source>
        <dbReference type="Pfam" id="PF04406"/>
    </source>
</evidence>
<dbReference type="OrthoDB" id="5377392at2759"/>
<keyword evidence="8 10" id="KW-0238">DNA-binding</keyword>
<dbReference type="CDD" id="cd00223">
    <property type="entry name" value="TOPRIM_TopoIIB_SPO"/>
    <property type="match status" value="1"/>
</dbReference>
<dbReference type="Pfam" id="PF04406">
    <property type="entry name" value="TP6A_N"/>
    <property type="match status" value="1"/>
</dbReference>
<accession>A0A6A6SYI5</accession>
<feature type="domain" description="Spo11/DNA topoisomerase VI subunit A N-terminal" evidence="11">
    <location>
        <begin position="122"/>
        <end position="183"/>
    </location>
</feature>
<comment type="cofactor">
    <cofactor evidence="2">
        <name>Mg(2+)</name>
        <dbReference type="ChEBI" id="CHEBI:18420"/>
    </cofactor>
</comment>
<dbReference type="PANTHER" id="PTHR10848">
    <property type="entry name" value="MEIOTIC RECOMBINATION PROTEIN SPO11"/>
    <property type="match status" value="1"/>
</dbReference>
<dbReference type="GO" id="GO:0003677">
    <property type="term" value="F:DNA binding"/>
    <property type="evidence" value="ECO:0007669"/>
    <property type="project" value="UniProtKB-UniRule"/>
</dbReference>
<evidence type="ECO:0000256" key="8">
    <source>
        <dbReference type="ARBA" id="ARBA00023125"/>
    </source>
</evidence>
<comment type="catalytic activity">
    <reaction evidence="1 10">
        <text>ATP-dependent breakage, passage and rejoining of double-stranded DNA.</text>
        <dbReference type="EC" id="5.6.2.2"/>
    </reaction>
</comment>
<dbReference type="InterPro" id="IPR036388">
    <property type="entry name" value="WH-like_DNA-bd_sf"/>
</dbReference>
<dbReference type="GO" id="GO:0046872">
    <property type="term" value="F:metal ion binding"/>
    <property type="evidence" value="ECO:0007669"/>
    <property type="project" value="UniProtKB-KW"/>
</dbReference>
<protein>
    <recommendedName>
        <fullName evidence="4">DNA topoisomerase (ATP-hydrolyzing)</fullName>
        <ecNumber evidence="4">5.6.2.2</ecNumber>
    </recommendedName>
</protein>
<keyword evidence="7 10" id="KW-0799">Topoisomerase</keyword>
<evidence type="ECO:0000256" key="1">
    <source>
        <dbReference type="ARBA" id="ARBA00000185"/>
    </source>
</evidence>
<dbReference type="PROSITE" id="PS52041">
    <property type="entry name" value="TOPO_IIB"/>
    <property type="match status" value="1"/>
</dbReference>
<evidence type="ECO:0000256" key="10">
    <source>
        <dbReference type="PROSITE-ProRule" id="PRU01385"/>
    </source>
</evidence>
<dbReference type="Gene3D" id="3.40.1360.10">
    <property type="match status" value="1"/>
</dbReference>